<protein>
    <recommendedName>
        <fullName evidence="4">RIH domain-containing protein</fullName>
    </recommendedName>
</protein>
<feature type="signal peptide" evidence="1">
    <location>
        <begin position="1"/>
        <end position="20"/>
    </location>
</feature>
<evidence type="ECO:0000313" key="2">
    <source>
        <dbReference type="EMBL" id="KNC82753.1"/>
    </source>
</evidence>
<evidence type="ECO:0000313" key="3">
    <source>
        <dbReference type="Proteomes" id="UP000054560"/>
    </source>
</evidence>
<keyword evidence="3" id="KW-1185">Reference proteome</keyword>
<evidence type="ECO:0000256" key="1">
    <source>
        <dbReference type="SAM" id="SignalP"/>
    </source>
</evidence>
<sequence length="131" mass="14901">MALSLTPALALSLILVDKYGDVRNNELGFDENDDSDGGDASIEKVQNALDVLGEDGLVTMFERMFAEFENEDAHELIRVHRHVLKDVFHLMDMLPASESHGYPWKFWQLFRDALFIDNAHDKAKKLIIINA</sequence>
<dbReference type="AlphaFoldDB" id="A0A0L0G3H8"/>
<proteinExistence type="predicted"/>
<organism evidence="2 3">
    <name type="scientific">Sphaeroforma arctica JP610</name>
    <dbReference type="NCBI Taxonomy" id="667725"/>
    <lineage>
        <taxon>Eukaryota</taxon>
        <taxon>Ichthyosporea</taxon>
        <taxon>Ichthyophonida</taxon>
        <taxon>Sphaeroforma</taxon>
    </lineage>
</organism>
<evidence type="ECO:0008006" key="4">
    <source>
        <dbReference type="Google" id="ProtNLM"/>
    </source>
</evidence>
<keyword evidence="1" id="KW-0732">Signal</keyword>
<accession>A0A0L0G3H8</accession>
<name>A0A0L0G3H8_9EUKA</name>
<gene>
    <name evidence="2" type="ORF">SARC_04967</name>
</gene>
<dbReference type="GeneID" id="25905471"/>
<dbReference type="Proteomes" id="UP000054560">
    <property type="component" value="Unassembled WGS sequence"/>
</dbReference>
<dbReference type="OrthoDB" id="1920326at2759"/>
<dbReference type="EMBL" id="KQ241896">
    <property type="protein sequence ID" value="KNC82753.1"/>
    <property type="molecule type" value="Genomic_DNA"/>
</dbReference>
<feature type="chain" id="PRO_5005538625" description="RIH domain-containing protein" evidence="1">
    <location>
        <begin position="21"/>
        <end position="131"/>
    </location>
</feature>
<dbReference type="RefSeq" id="XP_014156655.1">
    <property type="nucleotide sequence ID" value="XM_014301180.1"/>
</dbReference>
<reference evidence="2 3" key="1">
    <citation type="submission" date="2011-02" db="EMBL/GenBank/DDBJ databases">
        <title>The Genome Sequence of Sphaeroforma arctica JP610.</title>
        <authorList>
            <consortium name="The Broad Institute Genome Sequencing Platform"/>
            <person name="Russ C."/>
            <person name="Cuomo C."/>
            <person name="Young S.K."/>
            <person name="Zeng Q."/>
            <person name="Gargeya S."/>
            <person name="Alvarado L."/>
            <person name="Berlin A."/>
            <person name="Chapman S.B."/>
            <person name="Chen Z."/>
            <person name="Freedman E."/>
            <person name="Gellesch M."/>
            <person name="Goldberg J."/>
            <person name="Griggs A."/>
            <person name="Gujja S."/>
            <person name="Heilman E."/>
            <person name="Heiman D."/>
            <person name="Howarth C."/>
            <person name="Mehta T."/>
            <person name="Neiman D."/>
            <person name="Pearson M."/>
            <person name="Roberts A."/>
            <person name="Saif S."/>
            <person name="Shea T."/>
            <person name="Shenoy N."/>
            <person name="Sisk P."/>
            <person name="Stolte C."/>
            <person name="Sykes S."/>
            <person name="White J."/>
            <person name="Yandava C."/>
            <person name="Burger G."/>
            <person name="Gray M.W."/>
            <person name="Holland P.W.H."/>
            <person name="King N."/>
            <person name="Lang F.B.F."/>
            <person name="Roger A.J."/>
            <person name="Ruiz-Trillo I."/>
            <person name="Haas B."/>
            <person name="Nusbaum C."/>
            <person name="Birren B."/>
        </authorList>
    </citation>
    <scope>NUCLEOTIDE SEQUENCE [LARGE SCALE GENOMIC DNA]</scope>
    <source>
        <strain evidence="2 3">JP610</strain>
    </source>
</reference>